<dbReference type="InterPro" id="IPR027392">
    <property type="entry name" value="TF_Znf"/>
</dbReference>
<proteinExistence type="predicted"/>
<dbReference type="Pfam" id="PF13453">
    <property type="entry name" value="Zn_ribbon_TFIIB"/>
    <property type="match status" value="1"/>
</dbReference>
<evidence type="ECO:0000313" key="2">
    <source>
        <dbReference type="EMBL" id="SPQ01629.1"/>
    </source>
</evidence>
<reference evidence="3" key="1">
    <citation type="submission" date="2018-03" db="EMBL/GenBank/DDBJ databases">
        <authorList>
            <person name="Zecchin S."/>
        </authorList>
    </citation>
    <scope>NUCLEOTIDE SEQUENCE [LARGE SCALE GENOMIC DNA]</scope>
</reference>
<feature type="domain" description="Transcription factor zinc-finger" evidence="1">
    <location>
        <begin position="38"/>
        <end position="74"/>
    </location>
</feature>
<evidence type="ECO:0000259" key="1">
    <source>
        <dbReference type="Pfam" id="PF13453"/>
    </source>
</evidence>
<dbReference type="OrthoDB" id="9814037at2"/>
<organism evidence="2 3">
    <name type="scientific">Candidatus Sulfobium mesophilum</name>
    <dbReference type="NCBI Taxonomy" id="2016548"/>
    <lineage>
        <taxon>Bacteria</taxon>
        <taxon>Pseudomonadati</taxon>
        <taxon>Nitrospirota</taxon>
        <taxon>Nitrospiria</taxon>
        <taxon>Nitrospirales</taxon>
        <taxon>Nitrospiraceae</taxon>
        <taxon>Candidatus Sulfobium</taxon>
    </lineage>
</organism>
<evidence type="ECO:0000313" key="3">
    <source>
        <dbReference type="Proteomes" id="UP000245125"/>
    </source>
</evidence>
<dbReference type="Proteomes" id="UP000245125">
    <property type="component" value="Unassembled WGS sequence"/>
</dbReference>
<accession>A0A2U3QJR9</accession>
<dbReference type="AlphaFoldDB" id="A0A2U3QJR9"/>
<protein>
    <recommendedName>
        <fullName evidence="1">Transcription factor zinc-finger domain-containing protein</fullName>
    </recommendedName>
</protein>
<keyword evidence="3" id="KW-1185">Reference proteome</keyword>
<gene>
    <name evidence="2" type="ORF">NBG4_620021</name>
</gene>
<sequence length="195" mass="22334">MDLVKCPQCGRDVNRKSALCPFCGGRTGDDILVGNPVCPRCKVFLDCKRKDDIEIDSCPACGGLWVDRGEFDVLTAESTVYREEQLKNAYSRPPLPEKIDYIPCVRCGKLMVKKNYGHISGVIIDECGRHGVWLDSGELEKIRHFILDGGLEKEQFRELEKNRAELRDLAEKVDGTAFTHKLIHFWNWKRWFFGP</sequence>
<dbReference type="EMBL" id="OUUY01000111">
    <property type="protein sequence ID" value="SPQ01629.1"/>
    <property type="molecule type" value="Genomic_DNA"/>
</dbReference>
<name>A0A2U3QJR9_9BACT</name>